<gene>
    <name evidence="1" type="ORF">LCI18_003411</name>
</gene>
<evidence type="ECO:0000313" key="1">
    <source>
        <dbReference type="EMBL" id="UPK92476.1"/>
    </source>
</evidence>
<sequence>MEAIGAGASTLAFVLLALKSTKIIHESLSAIKDAPRIVCELAQDIQLLQSVLGRLTHCPLSHAPSSTVTSFQDMLQACTAELSSIENRLEQFKKKPDSSRSSRVYKGILGYVKKEELEEARSRVRDKTTQANLYLGLLQAQAISDTTSKIDNQATATTGILEQILGEVARLHSRLDSNDASTSHDDATEDVSASITQNLETMTLCSELEESISRLSSLVDHDGLTLDADDAEQIIDDLRKFILIARDKVSSKQTEKGKATTNSYAVNDDSGQVRRDLKLIEGLMLSAPIVAINQPVPNSSHLRAHLPNGAIIKQKRAREEIDVEHGFLTVSVNKRRRLSQRPSSSENTSTHRDVVANIMFRPSASPWMFSVSVSQGQLFDRSIQSIPRISVCPIIPNGSPVFRLVQEGKLGEFRILLDEGKASLRDHDEQGMPLLHYAAAGSVDMCKFLIESGADVDEMGENSGTALSHITGLSRHDTTLVLLENMADPTLSYPGWDNPLSAACSSDIPSVELFLKHGSHFALHDFESSDMNGRTRLHQICMTDSRSTSKRKAVGMLVAAGANMNARIVQSWSPDDHQTLVFTCLHSLVYTAHPTEDRNELETLVYLIRQGADPSAVDHHDNTVAMRAYLPNENDNQYSSKGSYRGDLWDAAVAICGYDLEHFRASYPRVPRYNKSYSRQDFERLWLGRESLCPYWDDKRYPESGGDEDYWKQPSQRCRHTSCSECDQDGEGLVEAEPDPINEDDVPMYALNYHNRYPRSPSVDQMGHISRESDLWKRTHYTPDLSPEQHAINDADPEEDYMDEMDLDDMRDEAELEAQYLLENSLEAYRDRQIDEDEDLLHALWAENGHEPPSEEDGEEAFWRLTRPVEDQADNFIDYWIDHDSPRKEQAEESYQDCDGISPPSSEDGEDVYERLTGKLTG</sequence>
<proteinExistence type="predicted"/>
<name>A0ACD3YUB0_FUSSC</name>
<reference evidence="1" key="1">
    <citation type="submission" date="2021-11" db="EMBL/GenBank/DDBJ databases">
        <title>Fusarium solani-melongenae Genome sequencing and assembly.</title>
        <authorList>
            <person name="Xie S."/>
            <person name="Huang L."/>
            <person name="Zhang X."/>
        </authorList>
    </citation>
    <scope>NUCLEOTIDE SEQUENCE</scope>
    <source>
        <strain evidence="1">CRI 24-3</strain>
    </source>
</reference>
<protein>
    <submittedName>
        <fullName evidence="1">Uncharacterized protein</fullName>
    </submittedName>
</protein>
<accession>A0ACD3YUB0</accession>
<keyword evidence="2" id="KW-1185">Reference proteome</keyword>
<organism evidence="1 2">
    <name type="scientific">Fusarium solani subsp. cucurbitae</name>
    <name type="common">Neocosmosporum cucurbitae</name>
    <dbReference type="NCBI Taxonomy" id="2747967"/>
    <lineage>
        <taxon>Eukaryota</taxon>
        <taxon>Fungi</taxon>
        <taxon>Dikarya</taxon>
        <taxon>Ascomycota</taxon>
        <taxon>Pezizomycotina</taxon>
        <taxon>Sordariomycetes</taxon>
        <taxon>Hypocreomycetidae</taxon>
        <taxon>Hypocreales</taxon>
        <taxon>Nectriaceae</taxon>
        <taxon>Fusarium</taxon>
        <taxon>Fusarium solani species complex</taxon>
    </lineage>
</organism>
<evidence type="ECO:0000313" key="2">
    <source>
        <dbReference type="Proteomes" id="UP000830768"/>
    </source>
</evidence>
<dbReference type="EMBL" id="CP090032">
    <property type="protein sequence ID" value="UPK92476.1"/>
    <property type="molecule type" value="Genomic_DNA"/>
</dbReference>
<dbReference type="Proteomes" id="UP000830768">
    <property type="component" value="Chromosome 3"/>
</dbReference>